<sequence>GLRMEHNDVLKLGDFGKKRLKMRNCRCYLSFNLRNFFNGVINHLIKNNSPSTLTSLN</sequence>
<proteinExistence type="predicted"/>
<gene>
    <name evidence="1" type="ORF">MKW98_003535</name>
</gene>
<accession>A0AAD4TBC2</accession>
<feature type="non-terminal residue" evidence="1">
    <location>
        <position position="1"/>
    </location>
</feature>
<feature type="non-terminal residue" evidence="1">
    <location>
        <position position="57"/>
    </location>
</feature>
<comment type="caution">
    <text evidence="1">The sequence shown here is derived from an EMBL/GenBank/DDBJ whole genome shotgun (WGS) entry which is preliminary data.</text>
</comment>
<dbReference type="AlphaFoldDB" id="A0AAD4TBC2"/>
<dbReference type="EMBL" id="JAJJMB010003633">
    <property type="protein sequence ID" value="KAI3946972.1"/>
    <property type="molecule type" value="Genomic_DNA"/>
</dbReference>
<reference evidence="1" key="1">
    <citation type="submission" date="2022-04" db="EMBL/GenBank/DDBJ databases">
        <title>A functionally conserved STORR gene fusion in Papaver species that diverged 16.8 million years ago.</title>
        <authorList>
            <person name="Catania T."/>
        </authorList>
    </citation>
    <scope>NUCLEOTIDE SEQUENCE</scope>
    <source>
        <strain evidence="1">S-188037</strain>
    </source>
</reference>
<evidence type="ECO:0000313" key="1">
    <source>
        <dbReference type="EMBL" id="KAI3946972.1"/>
    </source>
</evidence>
<name>A0AAD4TBC2_9MAGN</name>
<evidence type="ECO:0000313" key="2">
    <source>
        <dbReference type="Proteomes" id="UP001202328"/>
    </source>
</evidence>
<keyword evidence="2" id="KW-1185">Reference proteome</keyword>
<protein>
    <submittedName>
        <fullName evidence="1">Uncharacterized protein</fullName>
    </submittedName>
</protein>
<dbReference type="Proteomes" id="UP001202328">
    <property type="component" value="Unassembled WGS sequence"/>
</dbReference>
<organism evidence="1 2">
    <name type="scientific">Papaver atlanticum</name>
    <dbReference type="NCBI Taxonomy" id="357466"/>
    <lineage>
        <taxon>Eukaryota</taxon>
        <taxon>Viridiplantae</taxon>
        <taxon>Streptophyta</taxon>
        <taxon>Embryophyta</taxon>
        <taxon>Tracheophyta</taxon>
        <taxon>Spermatophyta</taxon>
        <taxon>Magnoliopsida</taxon>
        <taxon>Ranunculales</taxon>
        <taxon>Papaveraceae</taxon>
        <taxon>Papaveroideae</taxon>
        <taxon>Papaver</taxon>
    </lineage>
</organism>